<feature type="compositionally biased region" description="Basic and acidic residues" evidence="1">
    <location>
        <begin position="52"/>
        <end position="68"/>
    </location>
</feature>
<proteinExistence type="predicted"/>
<feature type="region of interest" description="Disordered" evidence="1">
    <location>
        <begin position="338"/>
        <end position="378"/>
    </location>
</feature>
<gene>
    <name evidence="2" type="ORF">ElyMa_001095500</name>
</gene>
<feature type="region of interest" description="Disordered" evidence="1">
    <location>
        <begin position="113"/>
        <end position="172"/>
    </location>
</feature>
<organism evidence="2 3">
    <name type="scientific">Elysia marginata</name>
    <dbReference type="NCBI Taxonomy" id="1093978"/>
    <lineage>
        <taxon>Eukaryota</taxon>
        <taxon>Metazoa</taxon>
        <taxon>Spiralia</taxon>
        <taxon>Lophotrochozoa</taxon>
        <taxon>Mollusca</taxon>
        <taxon>Gastropoda</taxon>
        <taxon>Heterobranchia</taxon>
        <taxon>Euthyneura</taxon>
        <taxon>Panpulmonata</taxon>
        <taxon>Sacoglossa</taxon>
        <taxon>Placobranchoidea</taxon>
        <taxon>Plakobranchidae</taxon>
        <taxon>Elysia</taxon>
    </lineage>
</organism>
<comment type="caution">
    <text evidence="2">The sequence shown here is derived from an EMBL/GenBank/DDBJ whole genome shotgun (WGS) entry which is preliminary data.</text>
</comment>
<keyword evidence="3" id="KW-1185">Reference proteome</keyword>
<feature type="compositionally biased region" description="Polar residues" evidence="1">
    <location>
        <begin position="351"/>
        <end position="365"/>
    </location>
</feature>
<feature type="region of interest" description="Disordered" evidence="1">
    <location>
        <begin position="403"/>
        <end position="422"/>
    </location>
</feature>
<evidence type="ECO:0000313" key="3">
    <source>
        <dbReference type="Proteomes" id="UP000762676"/>
    </source>
</evidence>
<evidence type="ECO:0000256" key="1">
    <source>
        <dbReference type="SAM" id="MobiDB-lite"/>
    </source>
</evidence>
<feature type="region of interest" description="Disordered" evidence="1">
    <location>
        <begin position="488"/>
        <end position="576"/>
    </location>
</feature>
<dbReference type="AlphaFoldDB" id="A0AAV4HVI0"/>
<protein>
    <submittedName>
        <fullName evidence="2">Uncharacterized protein</fullName>
    </submittedName>
</protein>
<feature type="compositionally biased region" description="Basic and acidic residues" evidence="1">
    <location>
        <begin position="521"/>
        <end position="543"/>
    </location>
</feature>
<dbReference type="Proteomes" id="UP000762676">
    <property type="component" value="Unassembled WGS sequence"/>
</dbReference>
<accession>A0AAV4HVI0</accession>
<feature type="compositionally biased region" description="Polar residues" evidence="1">
    <location>
        <begin position="151"/>
        <end position="168"/>
    </location>
</feature>
<name>A0AAV4HVI0_9GAST</name>
<evidence type="ECO:0000313" key="2">
    <source>
        <dbReference type="EMBL" id="GFS01403.1"/>
    </source>
</evidence>
<reference evidence="2 3" key="1">
    <citation type="journal article" date="2021" name="Elife">
        <title>Chloroplast acquisition without the gene transfer in kleptoplastic sea slugs, Plakobranchus ocellatus.</title>
        <authorList>
            <person name="Maeda T."/>
            <person name="Takahashi S."/>
            <person name="Yoshida T."/>
            <person name="Shimamura S."/>
            <person name="Takaki Y."/>
            <person name="Nagai Y."/>
            <person name="Toyoda A."/>
            <person name="Suzuki Y."/>
            <person name="Arimoto A."/>
            <person name="Ishii H."/>
            <person name="Satoh N."/>
            <person name="Nishiyama T."/>
            <person name="Hasebe M."/>
            <person name="Maruyama T."/>
            <person name="Minagawa J."/>
            <person name="Obokata J."/>
            <person name="Shigenobu S."/>
        </authorList>
    </citation>
    <scope>NUCLEOTIDE SEQUENCE [LARGE SCALE GENOMIC DNA]</scope>
</reference>
<feature type="region of interest" description="Disordered" evidence="1">
    <location>
        <begin position="44"/>
        <end position="68"/>
    </location>
</feature>
<feature type="compositionally biased region" description="Low complexity" evidence="1">
    <location>
        <begin position="490"/>
        <end position="503"/>
    </location>
</feature>
<sequence>MGDLYRHEKEKSLEEELAEELCYDENADDYGDFLHLQEIKWGGEGDINTGATEEKSKGGEVRKVSYRKDPEINKDPMVCAEDGKKDKFLINTLTDNLIFEGVEESARVQFSPVKLDADKKKKKKKHHHADPPTSHGTGQKHGILKTVPAQLPQSNDNRTEQTRSGQSAEKTRDVYHTYNIARNLAKGVPEGVNYREAFDDKELCKIKTSERSKQKRVLENVMLRGGEGERAATEPSPRNRLSATQGGKSYCQAILEEEEKLKNKFAVLEESPELTYLINSANKNDDRFLDYEKNKELKFPSELGRSRAWKKKVAVSDLAKKDQQIIADTEIIRSTTKYSPERHSMHRKPRQTVSVRSKEITSISPSPKVPTKTKEQTIDETSLTTAARQRRERGKADYQYLPGASLQGHLPQNTCNKHKSSQREVPSYRELFDMADNAIGSSYVLSEANLALHNTVTTAALAAASTSRASARPKAFCLSQPDCAKLNRNSRTSTSASISGATTSRKRREGGWFDGSTMVNNDRHNTREAHVGNNDRHNPREGRSSFAKKFSKSPVAGQPDKTLLEALNIPGFQPNK</sequence>
<feature type="region of interest" description="Disordered" evidence="1">
    <location>
        <begin position="226"/>
        <end position="245"/>
    </location>
</feature>
<dbReference type="EMBL" id="BMAT01002205">
    <property type="protein sequence ID" value="GFS01403.1"/>
    <property type="molecule type" value="Genomic_DNA"/>
</dbReference>